<dbReference type="Proteomes" id="UP001301797">
    <property type="component" value="Chromosome"/>
</dbReference>
<feature type="transmembrane region" description="Helical" evidence="1">
    <location>
        <begin position="174"/>
        <end position="193"/>
    </location>
</feature>
<feature type="transmembrane region" description="Helical" evidence="1">
    <location>
        <begin position="147"/>
        <end position="165"/>
    </location>
</feature>
<dbReference type="NCBIfam" id="TIGR00229">
    <property type="entry name" value="sensory_box"/>
    <property type="match status" value="2"/>
</dbReference>
<sequence>MLPEMMPYFILLMITAAISVILSYLSLGKPKTAGSKPFSVLMLAVAIWSFAYGFGFEYLDSANMVIYSKISFFGIALSPVLWVWFVLEYTGRERYINGKLFSALLIIPAVTILIISSNDVYSLYYTYDSMVFPVQNGYGPWYYVHKAYSYLLIISGLFYLSKVYIESPDYYRPGILLVIVGAFLPLIGNFIYASGMIPGLFFDITPFFFLLTGVIVYTGVFRQNSPEIMPVVYGNLIKVMKDSVFVLDGSDTIVDVNPSGVLLTGKNRDLLVGQKIYCFFSFMHDLKNRYPGCDTIDDVAEFYHNGVFRCYSVSITPLFAGSSENNGRLLIIRDISENKISENALRSSEHKYRTLFNNIKDGVILHRISESGILGEIIDVNDFACSLFEMSKAELCKINGEQISGVIVYEHDLARLNRLLDTGYVSFETSFVRKDGLKLPVIVSSHIFSLGGEEIVLSLVRDISSQKEIQKREMSALLQIEKNIEQMSLLNDNIRNPLAVIVGLSSLDDTNHSRIIIEESHKIDEIVKKLDLGCLESEKIRQFLMKHYNFKLYCGDEPD</sequence>
<accession>A0AA97FE15</accession>
<proteinExistence type="predicted"/>
<dbReference type="PROSITE" id="PS50112">
    <property type="entry name" value="PAS"/>
    <property type="match status" value="1"/>
</dbReference>
<feature type="transmembrane region" description="Helical" evidence="1">
    <location>
        <begin position="37"/>
        <end position="54"/>
    </location>
</feature>
<dbReference type="AlphaFoldDB" id="A0AA97FE15"/>
<dbReference type="CDD" id="cd00130">
    <property type="entry name" value="PAS"/>
    <property type="match status" value="1"/>
</dbReference>
<feature type="transmembrane region" description="Helical" evidence="1">
    <location>
        <begin position="99"/>
        <end position="127"/>
    </location>
</feature>
<feature type="transmembrane region" description="Helical" evidence="1">
    <location>
        <begin position="66"/>
        <end position="87"/>
    </location>
</feature>
<dbReference type="InterPro" id="IPR031621">
    <property type="entry name" value="HisKA_7TM"/>
</dbReference>
<gene>
    <name evidence="3" type="ORF">F1737_07205</name>
</gene>
<dbReference type="Pfam" id="PF16927">
    <property type="entry name" value="HisKA_7TM"/>
    <property type="match status" value="1"/>
</dbReference>
<organism evidence="3 4">
    <name type="scientific">Methanochimaera problematica</name>
    <dbReference type="NCBI Taxonomy" id="2609417"/>
    <lineage>
        <taxon>Archaea</taxon>
        <taxon>Methanobacteriati</taxon>
        <taxon>Methanobacteriota</taxon>
        <taxon>Stenosarchaea group</taxon>
        <taxon>Methanomicrobia</taxon>
        <taxon>Methanomicrobiales</taxon>
        <taxon>Methanomicrobiaceae</taxon>
        <taxon>Methanochimaera</taxon>
    </lineage>
</organism>
<keyword evidence="1" id="KW-0812">Transmembrane</keyword>
<keyword evidence="1" id="KW-1133">Transmembrane helix</keyword>
<reference evidence="3 4" key="1">
    <citation type="submission" date="2019-09" db="EMBL/GenBank/DDBJ databases">
        <title>The complete genome of Methanoplanus sp. FWC-SCC4.</title>
        <authorList>
            <person name="Chen S.-C."/>
            <person name="Zhou Y.-Z."/>
            <person name="Lai M.-C."/>
        </authorList>
    </citation>
    <scope>NUCLEOTIDE SEQUENCE [LARGE SCALE GENOMIC DNA]</scope>
    <source>
        <strain evidence="3 4">FWC-SCC4</strain>
    </source>
</reference>
<evidence type="ECO:0000313" key="3">
    <source>
        <dbReference type="EMBL" id="WOF16504.1"/>
    </source>
</evidence>
<evidence type="ECO:0000259" key="2">
    <source>
        <dbReference type="PROSITE" id="PS50112"/>
    </source>
</evidence>
<feature type="transmembrane region" description="Helical" evidence="1">
    <location>
        <begin position="6"/>
        <end position="25"/>
    </location>
</feature>
<dbReference type="InterPro" id="IPR000014">
    <property type="entry name" value="PAS"/>
</dbReference>
<dbReference type="EMBL" id="CP043875">
    <property type="protein sequence ID" value="WOF16504.1"/>
    <property type="molecule type" value="Genomic_DNA"/>
</dbReference>
<feature type="domain" description="PAS" evidence="2">
    <location>
        <begin position="236"/>
        <end position="284"/>
    </location>
</feature>
<name>A0AA97FE15_9EURY</name>
<dbReference type="Pfam" id="PF13426">
    <property type="entry name" value="PAS_9"/>
    <property type="match status" value="2"/>
</dbReference>
<keyword evidence="4" id="KW-1185">Reference proteome</keyword>
<dbReference type="Gene3D" id="3.30.450.20">
    <property type="entry name" value="PAS domain"/>
    <property type="match status" value="2"/>
</dbReference>
<dbReference type="InterPro" id="IPR035965">
    <property type="entry name" value="PAS-like_dom_sf"/>
</dbReference>
<protein>
    <submittedName>
        <fullName evidence="3">PAS domain S-box protein</fullName>
    </submittedName>
</protein>
<evidence type="ECO:0000256" key="1">
    <source>
        <dbReference type="SAM" id="Phobius"/>
    </source>
</evidence>
<dbReference type="KEGG" id="mefw:F1737_07205"/>
<dbReference type="SUPFAM" id="SSF55785">
    <property type="entry name" value="PYP-like sensor domain (PAS domain)"/>
    <property type="match status" value="2"/>
</dbReference>
<feature type="transmembrane region" description="Helical" evidence="1">
    <location>
        <begin position="199"/>
        <end position="220"/>
    </location>
</feature>
<evidence type="ECO:0000313" key="4">
    <source>
        <dbReference type="Proteomes" id="UP001301797"/>
    </source>
</evidence>
<keyword evidence="1" id="KW-0472">Membrane</keyword>